<name>A0ABW2CYF6_9ACTN</name>
<dbReference type="Proteomes" id="UP001596380">
    <property type="component" value="Unassembled WGS sequence"/>
</dbReference>
<dbReference type="EMBL" id="JBHSXS010000062">
    <property type="protein sequence ID" value="MFC6886893.1"/>
    <property type="molecule type" value="Genomic_DNA"/>
</dbReference>
<proteinExistence type="predicted"/>
<comment type="caution">
    <text evidence="1">The sequence shown here is derived from an EMBL/GenBank/DDBJ whole genome shotgun (WGS) entry which is preliminary data.</text>
</comment>
<protein>
    <recommendedName>
        <fullName evidence="3">C2H2-type domain-containing protein</fullName>
    </recommendedName>
</protein>
<organism evidence="1 2">
    <name type="scientific">Actinomadura yumaensis</name>
    <dbReference type="NCBI Taxonomy" id="111807"/>
    <lineage>
        <taxon>Bacteria</taxon>
        <taxon>Bacillati</taxon>
        <taxon>Actinomycetota</taxon>
        <taxon>Actinomycetes</taxon>
        <taxon>Streptosporangiales</taxon>
        <taxon>Thermomonosporaceae</taxon>
        <taxon>Actinomadura</taxon>
    </lineage>
</organism>
<dbReference type="RefSeq" id="WP_160821144.1">
    <property type="nucleotide sequence ID" value="NZ_JBHSXE010000001.1"/>
</dbReference>
<evidence type="ECO:0000313" key="1">
    <source>
        <dbReference type="EMBL" id="MFC6886893.1"/>
    </source>
</evidence>
<sequence>MRTRNVHVITENWRFHCLHCQARWEHLYEAWHGDDGHGGDAVAWRLGGVASQPPWIDPACPSCLSLHVKTLPAGPLVPEQR</sequence>
<gene>
    <name evidence="1" type="ORF">ACFQKB_44515</name>
</gene>
<evidence type="ECO:0000313" key="2">
    <source>
        <dbReference type="Proteomes" id="UP001596380"/>
    </source>
</evidence>
<evidence type="ECO:0008006" key="3">
    <source>
        <dbReference type="Google" id="ProtNLM"/>
    </source>
</evidence>
<keyword evidence="2" id="KW-1185">Reference proteome</keyword>
<reference evidence="2" key="1">
    <citation type="journal article" date="2019" name="Int. J. Syst. Evol. Microbiol.">
        <title>The Global Catalogue of Microorganisms (GCM) 10K type strain sequencing project: providing services to taxonomists for standard genome sequencing and annotation.</title>
        <authorList>
            <consortium name="The Broad Institute Genomics Platform"/>
            <consortium name="The Broad Institute Genome Sequencing Center for Infectious Disease"/>
            <person name="Wu L."/>
            <person name="Ma J."/>
        </authorList>
    </citation>
    <scope>NUCLEOTIDE SEQUENCE [LARGE SCALE GENOMIC DNA]</scope>
    <source>
        <strain evidence="2">JCM 3369</strain>
    </source>
</reference>
<accession>A0ABW2CYF6</accession>